<evidence type="ECO:0000313" key="2">
    <source>
        <dbReference type="EMBL" id="MDQ5767694.1"/>
    </source>
</evidence>
<reference evidence="3 4" key="1">
    <citation type="submission" date="2023-08" db="EMBL/GenBank/DDBJ databases">
        <title>New molecular markers tilS and rpoB for phylogenetic and monitoring studies of the genus Thiothrix biodiversity.</title>
        <authorList>
            <person name="Ravin N.V."/>
            <person name="Smolyakov D."/>
            <person name="Markov N.D."/>
            <person name="Beletsky A.V."/>
            <person name="Mardanov A.V."/>
            <person name="Rudenko T.S."/>
            <person name="Grabovich M.Y."/>
        </authorList>
    </citation>
    <scope>NUCLEOTIDE SEQUENCE</scope>
    <source>
        <strain evidence="3">DNT52</strain>
        <strain evidence="2 4">H33</strain>
    </source>
</reference>
<sequence>MSSPDTAYQAFTLEWHSNVATHRDCWFAPASTNTDSSGSATTFAAGEWVTPTQRAPVTFPRSQFITQHRQLTVTPRTGRFYPQAYAWEALDCSRSDFRPFRLIAATPNTLTADLNHPLAAYPLRIIKSEHAPLTPEISKALAETGAGMQAPYPNVSTDYYASYPFTRADERDDAQFYTTPRFVNHLDTTALAQVTAVYERLLRPGMHVLDLMTSHVSHLPDTLTDITVTGLGMNPAELAANPRLQQYAVHDLNQDTQLPFADDSFDAVICTVSIEYLTQPLAVMQELARVTRSGGKVIMAFSTRWFPPKAITLWTEMHPFERQGLVLDYFLKTGQFSDLHTESVRGLPRPLNDPHRRTAPLSDPVFAVWGTVTAFL</sequence>
<dbReference type="RefSeq" id="WP_308133846.1">
    <property type="nucleotide sequence ID" value="NZ_CP133197.1"/>
</dbReference>
<dbReference type="InterPro" id="IPR013216">
    <property type="entry name" value="Methyltransf_11"/>
</dbReference>
<organism evidence="3">
    <name type="scientific">Thiothrix subterranea</name>
    <dbReference type="NCBI Taxonomy" id="2735563"/>
    <lineage>
        <taxon>Bacteria</taxon>
        <taxon>Pseudomonadati</taxon>
        <taxon>Pseudomonadota</taxon>
        <taxon>Gammaproteobacteria</taxon>
        <taxon>Thiotrichales</taxon>
        <taxon>Thiotrichaceae</taxon>
        <taxon>Thiothrix</taxon>
    </lineage>
</organism>
<dbReference type="EMBL" id="JAVFKN010000003">
    <property type="protein sequence ID" value="MDQ5767694.1"/>
    <property type="molecule type" value="Genomic_DNA"/>
</dbReference>
<dbReference type="PANTHER" id="PTHR43036">
    <property type="entry name" value="OSJNBB0011N17.9 PROTEIN"/>
    <property type="match status" value="1"/>
</dbReference>
<keyword evidence="3" id="KW-0489">Methyltransferase</keyword>
<protein>
    <submittedName>
        <fullName evidence="3">Class I SAM-dependent methyltransferase</fullName>
        <ecNumber evidence="3">2.1.1.-</ecNumber>
    </submittedName>
</protein>
<name>A0AA51MKE4_9GAMM</name>
<dbReference type="AlphaFoldDB" id="A0AA51MKE4"/>
<dbReference type="SUPFAM" id="SSF53335">
    <property type="entry name" value="S-adenosyl-L-methionine-dependent methyltransferases"/>
    <property type="match status" value="1"/>
</dbReference>
<dbReference type="GO" id="GO:0032259">
    <property type="term" value="P:methylation"/>
    <property type="evidence" value="ECO:0007669"/>
    <property type="project" value="UniProtKB-KW"/>
</dbReference>
<gene>
    <name evidence="2" type="ORF">RCC75_04100</name>
    <name evidence="3" type="ORF">RCG00_14475</name>
</gene>
<dbReference type="GO" id="GO:0008757">
    <property type="term" value="F:S-adenosylmethionine-dependent methyltransferase activity"/>
    <property type="evidence" value="ECO:0007669"/>
    <property type="project" value="InterPro"/>
</dbReference>
<dbReference type="Proteomes" id="UP001229862">
    <property type="component" value="Chromosome"/>
</dbReference>
<dbReference type="InterPro" id="IPR029063">
    <property type="entry name" value="SAM-dependent_MTases_sf"/>
</dbReference>
<evidence type="ECO:0000313" key="4">
    <source>
        <dbReference type="Proteomes" id="UP001223336"/>
    </source>
</evidence>
<dbReference type="PANTHER" id="PTHR43036:SF2">
    <property type="entry name" value="OS04G0481300 PROTEIN"/>
    <property type="match status" value="1"/>
</dbReference>
<dbReference type="Pfam" id="PF08241">
    <property type="entry name" value="Methyltransf_11"/>
    <property type="match status" value="1"/>
</dbReference>
<keyword evidence="4" id="KW-1185">Reference proteome</keyword>
<proteinExistence type="predicted"/>
<keyword evidence="3" id="KW-0808">Transferase</keyword>
<dbReference type="Gene3D" id="3.40.50.150">
    <property type="entry name" value="Vaccinia Virus protein VP39"/>
    <property type="match status" value="1"/>
</dbReference>
<accession>A0AA51MKE4</accession>
<feature type="domain" description="Methyltransferase type 11" evidence="1">
    <location>
        <begin position="226"/>
        <end position="299"/>
    </location>
</feature>
<dbReference type="EC" id="2.1.1.-" evidence="3"/>
<evidence type="ECO:0000259" key="1">
    <source>
        <dbReference type="Pfam" id="PF08241"/>
    </source>
</evidence>
<dbReference type="CDD" id="cd02440">
    <property type="entry name" value="AdoMet_MTases"/>
    <property type="match status" value="1"/>
</dbReference>
<dbReference type="EMBL" id="CP133217">
    <property type="protein sequence ID" value="WML85500.1"/>
    <property type="molecule type" value="Genomic_DNA"/>
</dbReference>
<dbReference type="Proteomes" id="UP001223336">
    <property type="component" value="Unassembled WGS sequence"/>
</dbReference>
<evidence type="ECO:0000313" key="3">
    <source>
        <dbReference type="EMBL" id="WML85500.1"/>
    </source>
</evidence>